<dbReference type="GO" id="GO:0036088">
    <property type="term" value="P:D-serine catabolic process"/>
    <property type="evidence" value="ECO:0007669"/>
    <property type="project" value="TreeGrafter"/>
</dbReference>
<dbReference type="EMBL" id="FNPZ01000003">
    <property type="protein sequence ID" value="SDZ35384.1"/>
    <property type="molecule type" value="Genomic_DNA"/>
</dbReference>
<dbReference type="Pfam" id="PF01168">
    <property type="entry name" value="Ala_racemase_N"/>
    <property type="match status" value="1"/>
</dbReference>
<feature type="domain" description="Alanine racemase N-terminal" evidence="1">
    <location>
        <begin position="46"/>
        <end position="238"/>
    </location>
</feature>
<keyword evidence="3" id="KW-1185">Reference proteome</keyword>
<organism evidence="2 3">
    <name type="scientific">Herbiconiux ginsengi</name>
    <dbReference type="NCBI Taxonomy" id="381665"/>
    <lineage>
        <taxon>Bacteria</taxon>
        <taxon>Bacillati</taxon>
        <taxon>Actinomycetota</taxon>
        <taxon>Actinomycetes</taxon>
        <taxon>Micrococcales</taxon>
        <taxon>Microbacteriaceae</taxon>
        <taxon>Herbiconiux</taxon>
    </lineage>
</organism>
<name>A0A1H3SBT7_9MICO</name>
<dbReference type="PANTHER" id="PTHR28004:SF2">
    <property type="entry name" value="D-SERINE DEHYDRATASE"/>
    <property type="match status" value="1"/>
</dbReference>
<evidence type="ECO:0000313" key="2">
    <source>
        <dbReference type="EMBL" id="SDZ35384.1"/>
    </source>
</evidence>
<evidence type="ECO:0000313" key="3">
    <source>
        <dbReference type="Proteomes" id="UP000198891"/>
    </source>
</evidence>
<dbReference type="RefSeq" id="WP_092555995.1">
    <property type="nucleotide sequence ID" value="NZ_FNPZ01000003.1"/>
</dbReference>
<dbReference type="OrthoDB" id="2445260at2"/>
<sequence>MTLPSRLDLSPAAVADASVRPWRDEQRYWRGLTEATADREPPVAVIGLEALRHNARSMLQRAGGTPIRVASKSIRVRAVQDAVLALPGYAGVLAYTLPEALWLAETVDDVVVGYPTVDRAAIRALAADERLASRVTLMIDSVAHLDLIDAAVGPGARPRIRVAIELDASYTAPGLGRLGVWRSPIVTVDDATALAREVVARRGFALVGMMAYESQIAGVGNRPTGNLVQGAGRGRVIDWMQSRSAAELAERRGAVVAAVRRIAELEFVNGGGTGSLESTSADPSVTEIAAGSGLFGGHLFDTYSRFTPAPAAAFALPVVRKPRRDMATLLGGGWIASGPPAPDRLPQVVWPRATRMQAREMAGEVQTPLSGRGAAGLAVGDRVWLRHTKSGELSEHVNEFCVVEGTRVVNVVPSYRGEGKAFL</sequence>
<evidence type="ECO:0000259" key="1">
    <source>
        <dbReference type="Pfam" id="PF01168"/>
    </source>
</evidence>
<dbReference type="Gene3D" id="3.20.20.10">
    <property type="entry name" value="Alanine racemase"/>
    <property type="match status" value="1"/>
</dbReference>
<protein>
    <submittedName>
        <fullName evidence="2">D-serine deaminase, pyridoxal phosphate-dependent</fullName>
    </submittedName>
</protein>
<dbReference type="GO" id="GO:0008721">
    <property type="term" value="F:D-serine ammonia-lyase activity"/>
    <property type="evidence" value="ECO:0007669"/>
    <property type="project" value="TreeGrafter"/>
</dbReference>
<dbReference type="SUPFAM" id="SSF51419">
    <property type="entry name" value="PLP-binding barrel"/>
    <property type="match status" value="1"/>
</dbReference>
<gene>
    <name evidence="2" type="ORF">SAMN05216554_3473</name>
</gene>
<dbReference type="STRING" id="381665.SAMN05216554_3473"/>
<dbReference type="InterPro" id="IPR051466">
    <property type="entry name" value="D-amino_acid_metab_enzyme"/>
</dbReference>
<dbReference type="AlphaFoldDB" id="A0A1H3SBT7"/>
<dbReference type="InterPro" id="IPR001608">
    <property type="entry name" value="Ala_racemase_N"/>
</dbReference>
<proteinExistence type="predicted"/>
<accession>A0A1H3SBT7</accession>
<dbReference type="Proteomes" id="UP000198891">
    <property type="component" value="Unassembled WGS sequence"/>
</dbReference>
<dbReference type="PANTHER" id="PTHR28004">
    <property type="entry name" value="ZGC:162816-RELATED"/>
    <property type="match status" value="1"/>
</dbReference>
<dbReference type="InterPro" id="IPR029066">
    <property type="entry name" value="PLP-binding_barrel"/>
</dbReference>
<reference evidence="2 3" key="1">
    <citation type="submission" date="2016-10" db="EMBL/GenBank/DDBJ databases">
        <authorList>
            <person name="de Groot N.N."/>
        </authorList>
    </citation>
    <scope>NUCLEOTIDE SEQUENCE [LARGE SCALE GENOMIC DNA]</scope>
    <source>
        <strain evidence="2 3">CGMCC 4.3491</strain>
    </source>
</reference>